<gene>
    <name evidence="2" type="ORF">PV06_11185</name>
</gene>
<dbReference type="HOGENOM" id="CLU_470119_0_0_1"/>
<proteinExistence type="predicted"/>
<reference evidence="2 3" key="1">
    <citation type="submission" date="2015-01" db="EMBL/GenBank/DDBJ databases">
        <title>The Genome Sequence of Exophiala oligosperma CBS72588.</title>
        <authorList>
            <consortium name="The Broad Institute Genomics Platform"/>
            <person name="Cuomo C."/>
            <person name="de Hoog S."/>
            <person name="Gorbushina A."/>
            <person name="Stielow B."/>
            <person name="Teixiera M."/>
            <person name="Abouelleil A."/>
            <person name="Chapman S.B."/>
            <person name="Priest M."/>
            <person name="Young S.K."/>
            <person name="Wortman J."/>
            <person name="Nusbaum C."/>
            <person name="Birren B."/>
        </authorList>
    </citation>
    <scope>NUCLEOTIDE SEQUENCE [LARGE SCALE GENOMIC DNA]</scope>
    <source>
        <strain evidence="2 3">CBS 72588</strain>
    </source>
</reference>
<sequence length="580" mass="65949">MLKKLPEQDKGEFKHINQGNIILRLRDHEKLPWKLVESRFATETGLHRAWMSLAHEYYSIRNQSQHASMPEDAQGSPMLWALPPQLFWAMTGQRKEEGASWSEITKFMHEVGEKGSGSGIRSRFMATQTYFGMSVGKLRGDEPWLLEILSTPWLLWLKDREEIWADQFPWLAVAWDATSSAADDGSDRWRAWRIYNNDWLWQWSIWGKTEMSQDLADDWLTKLIQYEADPMFKQPAGDQVRRDWLLVFHALGVPWSHRSHFFADRAGLRRDSNQLMKTMTGTPSKMTTTLEQHDLEQLLQLGGKRTGKKKPIYEELGLKYGLTHRQLHSIYTKEKKERVNASPTMENSPEQDEAKTVLHEDSIRDPVSPQEQKIVDPAIIESPDSPTSVPATTANIEQEDLDYTQSNANFPHEPVPELDDDLKDLSSVPVTTLNIKQESLDHTQSGAYSPYEPVPKLEGGLAVSIDMLEGVQGFPGQMFSMPSQKHEDIKASLDDTIECSVGVSQPLTGHDGGVTCEDGIQKREGSAFLGPDQPVSTYPETFSSLGLDQSKEAPSSFDSARNRRSSRNIGRKRYFEEVEE</sequence>
<accession>A0A0D2D015</accession>
<dbReference type="GeneID" id="27363259"/>
<dbReference type="AlphaFoldDB" id="A0A0D2D015"/>
<keyword evidence="3" id="KW-1185">Reference proteome</keyword>
<dbReference type="RefSeq" id="XP_016256814.1">
    <property type="nucleotide sequence ID" value="XM_016412814.1"/>
</dbReference>
<feature type="region of interest" description="Disordered" evidence="1">
    <location>
        <begin position="335"/>
        <end position="356"/>
    </location>
</feature>
<dbReference type="OrthoDB" id="10318225at2759"/>
<dbReference type="VEuPathDB" id="FungiDB:PV06_11185"/>
<organism evidence="2 3">
    <name type="scientific">Exophiala oligosperma</name>
    <dbReference type="NCBI Taxonomy" id="215243"/>
    <lineage>
        <taxon>Eukaryota</taxon>
        <taxon>Fungi</taxon>
        <taxon>Dikarya</taxon>
        <taxon>Ascomycota</taxon>
        <taxon>Pezizomycotina</taxon>
        <taxon>Eurotiomycetes</taxon>
        <taxon>Chaetothyriomycetidae</taxon>
        <taxon>Chaetothyriales</taxon>
        <taxon>Herpotrichiellaceae</taxon>
        <taxon>Exophiala</taxon>
    </lineage>
</organism>
<feature type="region of interest" description="Disordered" evidence="1">
    <location>
        <begin position="524"/>
        <end position="569"/>
    </location>
</feature>
<protein>
    <submittedName>
        <fullName evidence="2">Uncharacterized protein</fullName>
    </submittedName>
</protein>
<evidence type="ECO:0000313" key="3">
    <source>
        <dbReference type="Proteomes" id="UP000053342"/>
    </source>
</evidence>
<name>A0A0D2D015_9EURO</name>
<evidence type="ECO:0000313" key="2">
    <source>
        <dbReference type="EMBL" id="KIW36598.1"/>
    </source>
</evidence>
<feature type="compositionally biased region" description="Polar residues" evidence="1">
    <location>
        <begin position="534"/>
        <end position="559"/>
    </location>
</feature>
<evidence type="ECO:0000256" key="1">
    <source>
        <dbReference type="SAM" id="MobiDB-lite"/>
    </source>
</evidence>
<dbReference type="Proteomes" id="UP000053342">
    <property type="component" value="Unassembled WGS sequence"/>
</dbReference>
<dbReference type="EMBL" id="KN847352">
    <property type="protein sequence ID" value="KIW36598.1"/>
    <property type="molecule type" value="Genomic_DNA"/>
</dbReference>